<evidence type="ECO:0008006" key="4">
    <source>
        <dbReference type="Google" id="ProtNLM"/>
    </source>
</evidence>
<name>A0A1Y2C680_9FUNG</name>
<dbReference type="Proteomes" id="UP000193642">
    <property type="component" value="Unassembled WGS sequence"/>
</dbReference>
<sequence>MYIMQQVAVLFLLTLVKGDTQRELIQCDDTIEGKSCNWCCRCNPITNRLHCVTPCIGYDNRPLNCTGLDVCKCTTFLFQD</sequence>
<feature type="signal peptide" evidence="1">
    <location>
        <begin position="1"/>
        <end position="18"/>
    </location>
</feature>
<dbReference type="EMBL" id="MCGO01000028">
    <property type="protein sequence ID" value="ORY42552.1"/>
    <property type="molecule type" value="Genomic_DNA"/>
</dbReference>
<reference evidence="2 3" key="1">
    <citation type="submission" date="2016-07" db="EMBL/GenBank/DDBJ databases">
        <title>Pervasive Adenine N6-methylation of Active Genes in Fungi.</title>
        <authorList>
            <consortium name="DOE Joint Genome Institute"/>
            <person name="Mondo S.J."/>
            <person name="Dannebaum R.O."/>
            <person name="Kuo R.C."/>
            <person name="Labutti K."/>
            <person name="Haridas S."/>
            <person name="Kuo A."/>
            <person name="Salamov A."/>
            <person name="Ahrendt S.R."/>
            <person name="Lipzen A."/>
            <person name="Sullivan W."/>
            <person name="Andreopoulos W.B."/>
            <person name="Clum A."/>
            <person name="Lindquist E."/>
            <person name="Daum C."/>
            <person name="Ramamoorthy G.K."/>
            <person name="Gryganskyi A."/>
            <person name="Culley D."/>
            <person name="Magnuson J.K."/>
            <person name="James T.Y."/>
            <person name="O'Malley M.A."/>
            <person name="Stajich J.E."/>
            <person name="Spatafora J.W."/>
            <person name="Visel A."/>
            <person name="Grigoriev I.V."/>
        </authorList>
    </citation>
    <scope>NUCLEOTIDE SEQUENCE [LARGE SCALE GENOMIC DNA]</scope>
    <source>
        <strain evidence="2 3">JEL800</strain>
    </source>
</reference>
<protein>
    <recommendedName>
        <fullName evidence="4">Pacifastin domain-containing protein</fullName>
    </recommendedName>
</protein>
<accession>A0A1Y2C680</accession>
<keyword evidence="3" id="KW-1185">Reference proteome</keyword>
<organism evidence="2 3">
    <name type="scientific">Rhizoclosmatium globosum</name>
    <dbReference type="NCBI Taxonomy" id="329046"/>
    <lineage>
        <taxon>Eukaryota</taxon>
        <taxon>Fungi</taxon>
        <taxon>Fungi incertae sedis</taxon>
        <taxon>Chytridiomycota</taxon>
        <taxon>Chytridiomycota incertae sedis</taxon>
        <taxon>Chytridiomycetes</taxon>
        <taxon>Chytridiales</taxon>
        <taxon>Chytriomycetaceae</taxon>
        <taxon>Rhizoclosmatium</taxon>
    </lineage>
</organism>
<evidence type="ECO:0000256" key="1">
    <source>
        <dbReference type="SAM" id="SignalP"/>
    </source>
</evidence>
<evidence type="ECO:0000313" key="3">
    <source>
        <dbReference type="Proteomes" id="UP000193642"/>
    </source>
</evidence>
<comment type="caution">
    <text evidence="2">The sequence shown here is derived from an EMBL/GenBank/DDBJ whole genome shotgun (WGS) entry which is preliminary data.</text>
</comment>
<feature type="chain" id="PRO_5012711402" description="Pacifastin domain-containing protein" evidence="1">
    <location>
        <begin position="19"/>
        <end position="80"/>
    </location>
</feature>
<proteinExistence type="predicted"/>
<gene>
    <name evidence="2" type="ORF">BCR33DRAFT_718245</name>
</gene>
<evidence type="ECO:0000313" key="2">
    <source>
        <dbReference type="EMBL" id="ORY42552.1"/>
    </source>
</evidence>
<dbReference type="AlphaFoldDB" id="A0A1Y2C680"/>
<keyword evidence="1" id="KW-0732">Signal</keyword>